<reference evidence="1" key="1">
    <citation type="submission" date="2025-08" db="UniProtKB">
        <authorList>
            <consortium name="Ensembl"/>
        </authorList>
    </citation>
    <scope>IDENTIFICATION</scope>
</reference>
<protein>
    <submittedName>
        <fullName evidence="1">Uncharacterized protein</fullName>
    </submittedName>
</protein>
<evidence type="ECO:0000313" key="1">
    <source>
        <dbReference type="Ensembl" id="ENSCPBP00000027516.1"/>
    </source>
</evidence>
<reference evidence="1" key="2">
    <citation type="submission" date="2025-09" db="UniProtKB">
        <authorList>
            <consortium name="Ensembl"/>
        </authorList>
    </citation>
    <scope>IDENTIFICATION</scope>
</reference>
<organism evidence="1 2">
    <name type="scientific">Chrysemys picta bellii</name>
    <name type="common">Western painted turtle</name>
    <name type="synonym">Emys bellii</name>
    <dbReference type="NCBI Taxonomy" id="8478"/>
    <lineage>
        <taxon>Eukaryota</taxon>
        <taxon>Metazoa</taxon>
        <taxon>Chordata</taxon>
        <taxon>Craniata</taxon>
        <taxon>Vertebrata</taxon>
        <taxon>Euteleostomi</taxon>
        <taxon>Archelosauria</taxon>
        <taxon>Testudinata</taxon>
        <taxon>Testudines</taxon>
        <taxon>Cryptodira</taxon>
        <taxon>Durocryptodira</taxon>
        <taxon>Testudinoidea</taxon>
        <taxon>Emydidae</taxon>
        <taxon>Chrysemys</taxon>
    </lineage>
</organism>
<dbReference type="Ensembl" id="ENSCPBT00000032379.1">
    <property type="protein sequence ID" value="ENSCPBP00000027516.1"/>
    <property type="gene ID" value="ENSCPBG00000019454.1"/>
</dbReference>
<proteinExistence type="predicted"/>
<accession>A0A8C3I4T2</accession>
<sequence length="190" mass="21833">MLILFHGEQHYSHYISHVISVQELFNPWQEFTGPSWDPAVVDIRYDAGANFQFSSPSCRITHIHADPNFEKLPHRGITANQHLQFEFIGVCTVQKAEKAVTERLRPVPLAKQPKPNTHTRHFCKFKPSPVTMKVPQMMQTQNTGTTSPDHLISVLAPKPISKRKPFPSEEKNIILPEIHTSLFNLIYFNR</sequence>
<dbReference type="AlphaFoldDB" id="A0A8C3I4T2"/>
<keyword evidence="2" id="KW-1185">Reference proteome</keyword>
<dbReference type="Proteomes" id="UP000694380">
    <property type="component" value="Unplaced"/>
</dbReference>
<name>A0A8C3I4T2_CHRPI</name>
<evidence type="ECO:0000313" key="2">
    <source>
        <dbReference type="Proteomes" id="UP000694380"/>
    </source>
</evidence>